<keyword evidence="1" id="KW-0547">Nucleotide-binding</keyword>
<dbReference type="Gene3D" id="3.40.50.300">
    <property type="entry name" value="P-loop containing nucleotide triphosphate hydrolases"/>
    <property type="match status" value="1"/>
</dbReference>
<dbReference type="InterPro" id="IPR001482">
    <property type="entry name" value="T2SS/T4SS_dom"/>
</dbReference>
<protein>
    <submittedName>
        <fullName evidence="5">Putative Type II secretion system protein E</fullName>
    </submittedName>
</protein>
<dbReference type="Pfam" id="PF00437">
    <property type="entry name" value="T2SSE"/>
    <property type="match status" value="1"/>
</dbReference>
<proteinExistence type="predicted"/>
<dbReference type="GO" id="GO:0005886">
    <property type="term" value="C:plasma membrane"/>
    <property type="evidence" value="ECO:0007669"/>
    <property type="project" value="TreeGrafter"/>
</dbReference>
<evidence type="ECO:0000256" key="3">
    <source>
        <dbReference type="SAM" id="MobiDB-lite"/>
    </source>
</evidence>
<dbReference type="SUPFAM" id="SSF52540">
    <property type="entry name" value="P-loop containing nucleoside triphosphate hydrolases"/>
    <property type="match status" value="1"/>
</dbReference>
<dbReference type="CDD" id="cd01129">
    <property type="entry name" value="PulE-GspE-like"/>
    <property type="match status" value="1"/>
</dbReference>
<organism evidence="5">
    <name type="scientific">mine drainage metagenome</name>
    <dbReference type="NCBI Taxonomy" id="410659"/>
    <lineage>
        <taxon>unclassified sequences</taxon>
        <taxon>metagenomes</taxon>
        <taxon>ecological metagenomes</taxon>
    </lineage>
</organism>
<reference evidence="5" key="1">
    <citation type="submission" date="2009-10" db="EMBL/GenBank/DDBJ databases">
        <title>Diversity of trophic interactions inside an arsenic-rich microbial ecosystem.</title>
        <authorList>
            <person name="Bertin P.N."/>
            <person name="Heinrich-Salmeron A."/>
            <person name="Pelletier E."/>
            <person name="Goulhen-Chollet F."/>
            <person name="Arsene-Ploetze F."/>
            <person name="Gallien S."/>
            <person name="Calteau A."/>
            <person name="Vallenet D."/>
            <person name="Casiot C."/>
            <person name="Chane-Woon-Ming B."/>
            <person name="Giloteaux L."/>
            <person name="Barakat M."/>
            <person name="Bonnefoy V."/>
            <person name="Bruneel O."/>
            <person name="Chandler M."/>
            <person name="Cleiss J."/>
            <person name="Duran R."/>
            <person name="Elbaz-Poulichet F."/>
            <person name="Fonknechten N."/>
            <person name="Lauga B."/>
            <person name="Mornico D."/>
            <person name="Ortet P."/>
            <person name="Schaeffer C."/>
            <person name="Siguier P."/>
            <person name="Alexander Thil Smith A."/>
            <person name="Van Dorsselaer A."/>
            <person name="Weissenbach J."/>
            <person name="Medigue C."/>
            <person name="Le Paslier D."/>
        </authorList>
    </citation>
    <scope>NUCLEOTIDE SEQUENCE</scope>
</reference>
<keyword evidence="2" id="KW-0067">ATP-binding</keyword>
<dbReference type="Gene3D" id="3.30.450.90">
    <property type="match status" value="1"/>
</dbReference>
<dbReference type="GO" id="GO:0005524">
    <property type="term" value="F:ATP binding"/>
    <property type="evidence" value="ECO:0007669"/>
    <property type="project" value="UniProtKB-KW"/>
</dbReference>
<dbReference type="InterPro" id="IPR027417">
    <property type="entry name" value="P-loop_NTPase"/>
</dbReference>
<sequence>MAINWSFTRKNDESESRSAGGGVQTAPVRRVQPLRRVQPVRLGDLLLQKGAIRTDRLRAALLEQQSTGRKLGEILVKNGDLSMADLQRFLAMQQDGDAPLPSMDDVTPLPASVTDFALQDGAVLYVAQGRAGHPAIQSWLADAKRLGIDIAVESCDMDTLSRLRGTLSGGRNSQIAGLSAVRKVRRVVSDAVERGASDISMTLVENGGNGYMDVHYRIKGDLVLVSQSTEKDGAQMMGAMFQGMAKVADATARDMDDQNAVINDVAFLRGDDGKDLGLTGLRLAKSMLVSGLGVAVRLLYHQKVDGNADLLDKLGYSPRQNATLRRLARLTSGVNLFTGPTGSGKSTTLAAEIRMILLHRLGVKIITIEDPVEYEFRDSRVWQYRIANANTEEEKSRAFAGKLKAALREDPDIIMVGEIRGLETAREAINAAMTGHQVWTTLHVTDPFQIIQRLTAMGVEPFLLTDPSLMTAFIGQRLVKTLCPHCSVPLSGSEEPFIAEHPGGEQTLENLGTWTNGTPFRNLSGVRLKGEGCAHCNGAGFSGRTVAAQVIPTDDALLQGLLERGPSRTRSEYLARPDAEITMQMHGILKVLAGEVDPRSAEEMLDPIRARPDSLRELTMEDL</sequence>
<feature type="domain" description="AAA+ ATPase" evidence="4">
    <location>
        <begin position="331"/>
        <end position="466"/>
    </location>
</feature>
<dbReference type="AlphaFoldDB" id="E6QGR4"/>
<name>E6QGR4_9ZZZZ</name>
<dbReference type="PANTHER" id="PTHR30258">
    <property type="entry name" value="TYPE II SECRETION SYSTEM PROTEIN GSPE-RELATED"/>
    <property type="match status" value="1"/>
</dbReference>
<evidence type="ECO:0000256" key="2">
    <source>
        <dbReference type="ARBA" id="ARBA00022840"/>
    </source>
</evidence>
<gene>
    <name evidence="5" type="ORF">CARN5_0069</name>
</gene>
<accession>E6QGR4</accession>
<dbReference type="SUPFAM" id="SSF160246">
    <property type="entry name" value="EspE N-terminal domain-like"/>
    <property type="match status" value="1"/>
</dbReference>
<dbReference type="EMBL" id="CABP01000179">
    <property type="protein sequence ID" value="CBI06428.1"/>
    <property type="molecule type" value="Genomic_DNA"/>
</dbReference>
<evidence type="ECO:0000256" key="1">
    <source>
        <dbReference type="ARBA" id="ARBA00022741"/>
    </source>
</evidence>
<evidence type="ECO:0000313" key="5">
    <source>
        <dbReference type="EMBL" id="CBI06428.1"/>
    </source>
</evidence>
<comment type="caution">
    <text evidence="5">The sequence shown here is derived from an EMBL/GenBank/DDBJ whole genome shotgun (WGS) entry which is preliminary data.</text>
</comment>
<dbReference type="SMART" id="SM00382">
    <property type="entry name" value="AAA"/>
    <property type="match status" value="1"/>
</dbReference>
<dbReference type="PANTHER" id="PTHR30258:SF2">
    <property type="entry name" value="COMG OPERON PROTEIN 1"/>
    <property type="match status" value="1"/>
</dbReference>
<feature type="region of interest" description="Disordered" evidence="3">
    <location>
        <begin position="1"/>
        <end position="25"/>
    </location>
</feature>
<dbReference type="InterPro" id="IPR003593">
    <property type="entry name" value="AAA+_ATPase"/>
</dbReference>
<dbReference type="InterPro" id="IPR037257">
    <property type="entry name" value="T2SS_E_N_sf"/>
</dbReference>
<evidence type="ECO:0000259" key="4">
    <source>
        <dbReference type="SMART" id="SM00382"/>
    </source>
</evidence>
<dbReference type="GO" id="GO:0016887">
    <property type="term" value="F:ATP hydrolysis activity"/>
    <property type="evidence" value="ECO:0007669"/>
    <property type="project" value="TreeGrafter"/>
</dbReference>